<reference evidence="3" key="1">
    <citation type="journal article" date="2020" name="Fungal Divers.">
        <title>Resolving the Mortierellaceae phylogeny through synthesis of multi-gene phylogenetics and phylogenomics.</title>
        <authorList>
            <person name="Vandepol N."/>
            <person name="Liber J."/>
            <person name="Desiro A."/>
            <person name="Na H."/>
            <person name="Kennedy M."/>
            <person name="Barry K."/>
            <person name="Grigoriev I.V."/>
            <person name="Miller A.N."/>
            <person name="O'Donnell K."/>
            <person name="Stajich J.E."/>
            <person name="Bonito G."/>
        </authorList>
    </citation>
    <scope>NUCLEOTIDE SEQUENCE</scope>
    <source>
        <strain evidence="3">MES-2147</strain>
    </source>
</reference>
<name>A0A9P6M0D1_9FUNG</name>
<dbReference type="CDD" id="cd12148">
    <property type="entry name" value="fungal_TF_MHR"/>
    <property type="match status" value="1"/>
</dbReference>
<comment type="caution">
    <text evidence="3">The sequence shown here is derived from an EMBL/GenBank/DDBJ whole genome shotgun (WGS) entry which is preliminary data.</text>
</comment>
<feature type="compositionally biased region" description="Polar residues" evidence="2">
    <location>
        <begin position="257"/>
        <end position="277"/>
    </location>
</feature>
<evidence type="ECO:0000313" key="4">
    <source>
        <dbReference type="Proteomes" id="UP000749646"/>
    </source>
</evidence>
<proteinExistence type="predicted"/>
<feature type="coiled-coil region" evidence="1">
    <location>
        <begin position="409"/>
        <end position="436"/>
    </location>
</feature>
<dbReference type="Proteomes" id="UP000749646">
    <property type="component" value="Unassembled WGS sequence"/>
</dbReference>
<keyword evidence="1" id="KW-0175">Coiled coil</keyword>
<dbReference type="EMBL" id="JAAAHW010006660">
    <property type="protein sequence ID" value="KAF9956790.1"/>
    <property type="molecule type" value="Genomic_DNA"/>
</dbReference>
<gene>
    <name evidence="3" type="ORF">BGZ65_002461</name>
</gene>
<feature type="region of interest" description="Disordered" evidence="2">
    <location>
        <begin position="251"/>
        <end position="284"/>
    </location>
</feature>
<evidence type="ECO:0000313" key="3">
    <source>
        <dbReference type="EMBL" id="KAF9956790.1"/>
    </source>
</evidence>
<keyword evidence="4" id="KW-1185">Reference proteome</keyword>
<evidence type="ECO:0000256" key="2">
    <source>
        <dbReference type="SAM" id="MobiDB-lite"/>
    </source>
</evidence>
<organism evidence="3 4">
    <name type="scientific">Modicella reniformis</name>
    <dbReference type="NCBI Taxonomy" id="1440133"/>
    <lineage>
        <taxon>Eukaryota</taxon>
        <taxon>Fungi</taxon>
        <taxon>Fungi incertae sedis</taxon>
        <taxon>Mucoromycota</taxon>
        <taxon>Mortierellomycotina</taxon>
        <taxon>Mortierellomycetes</taxon>
        <taxon>Mortierellales</taxon>
        <taxon>Mortierellaceae</taxon>
        <taxon>Modicella</taxon>
    </lineage>
</organism>
<dbReference type="OrthoDB" id="2123952at2759"/>
<dbReference type="AlphaFoldDB" id="A0A9P6M0D1"/>
<sequence>MMHGKESDVELPMDPTSSQQDLRGFVCMVRLVKILGSVLQHSYSTQSLPPQFGGHDSMVSYIEGSLTSWLSNLAPEMRWQNPNGVKRGSPGSPMRSPLPVQATLAEARRAVSLAREAGEVYPAYLYIVYNTTLILLHRPYIVGAAGSPAAAQSNTICTGSGRAITDIAQGLDMEHCSYVVNRFALYALLQAGVIHAMNAVYDKRGSQVAMDYYQRTLSVLESFLNCSSYSGGVSEGIKILEQFLMATQKSAEEEQYDNSNGESYQDFDQQQEVNAQPNRKKRQIEATVPSTQCMLVSALYTPSITAMDAGTGITAATTPSSSQRQTAVTSTAFSAMNASSLTDGSLDGVANAPFQYVYNPIAQQQQQRSMDLKEQQKQQQLKIQQQHRLYQQMQSFGPSVVNKPAEPKIDTLLEQQQQQQQQLLRQQLQRQQQRQQFEMEMKDHDANALLHQQQPVLNSMSTPVIPSHRYALMMLQQQQQQQQHQNYPNMPLTMTAISMEMQQKTNQDLSTMGAADGLDYDPTKLWVDFTDASNGGTLNPAQLHQQDSSIPTTAVGSQAMGEGFASSLWM</sequence>
<protein>
    <submittedName>
        <fullName evidence="3">Uncharacterized protein</fullName>
    </submittedName>
</protein>
<evidence type="ECO:0000256" key="1">
    <source>
        <dbReference type="SAM" id="Coils"/>
    </source>
</evidence>
<accession>A0A9P6M0D1</accession>